<dbReference type="Proteomes" id="UP001178508">
    <property type="component" value="Chromosome 18"/>
</dbReference>
<gene>
    <name evidence="2" type="ORF">XNOV1_A017260</name>
</gene>
<organism evidence="2 3">
    <name type="scientific">Xyrichtys novacula</name>
    <name type="common">Pearly razorfish</name>
    <name type="synonym">Hemipteronotus novacula</name>
    <dbReference type="NCBI Taxonomy" id="13765"/>
    <lineage>
        <taxon>Eukaryota</taxon>
        <taxon>Metazoa</taxon>
        <taxon>Chordata</taxon>
        <taxon>Craniata</taxon>
        <taxon>Vertebrata</taxon>
        <taxon>Euteleostomi</taxon>
        <taxon>Actinopterygii</taxon>
        <taxon>Neopterygii</taxon>
        <taxon>Teleostei</taxon>
        <taxon>Neoteleostei</taxon>
        <taxon>Acanthomorphata</taxon>
        <taxon>Eupercaria</taxon>
        <taxon>Labriformes</taxon>
        <taxon>Labridae</taxon>
        <taxon>Xyrichtys</taxon>
    </lineage>
</organism>
<evidence type="ECO:0000313" key="2">
    <source>
        <dbReference type="EMBL" id="CAJ1079766.1"/>
    </source>
</evidence>
<protein>
    <submittedName>
        <fullName evidence="2">Uncharacterized protein</fullName>
    </submittedName>
</protein>
<name>A0AAV1H2R5_XYRNO</name>
<reference evidence="2" key="1">
    <citation type="submission" date="2023-08" db="EMBL/GenBank/DDBJ databases">
        <authorList>
            <person name="Alioto T."/>
            <person name="Alioto T."/>
            <person name="Gomez Garrido J."/>
        </authorList>
    </citation>
    <scope>NUCLEOTIDE SEQUENCE</scope>
</reference>
<dbReference type="AlphaFoldDB" id="A0AAV1H2R5"/>
<evidence type="ECO:0000256" key="1">
    <source>
        <dbReference type="SAM" id="MobiDB-lite"/>
    </source>
</evidence>
<feature type="region of interest" description="Disordered" evidence="1">
    <location>
        <begin position="150"/>
        <end position="169"/>
    </location>
</feature>
<proteinExistence type="predicted"/>
<sequence length="211" mass="23771">MTNRQRDDWDICINLCPIWGNIKTNKCNNREVLFVFSEVEMNSKRPRSFIKTLCVVVRLHKKEVKHAEVQESWFILWGLCCCWPCAALICASSSGSNNKQTKRAGFSGLRRGRAAFDLNPLRRRSLGGVRPGGGDQVNRPQAAWTFTKGTSKRLNPQEGMKGPSNEQRPAGHLLVQSSHEKLSRPASFSTEVTCCLDRGDGRAFIMTWDTD</sequence>
<dbReference type="EMBL" id="OY660881">
    <property type="protein sequence ID" value="CAJ1079766.1"/>
    <property type="molecule type" value="Genomic_DNA"/>
</dbReference>
<evidence type="ECO:0000313" key="3">
    <source>
        <dbReference type="Proteomes" id="UP001178508"/>
    </source>
</evidence>
<keyword evidence="3" id="KW-1185">Reference proteome</keyword>
<accession>A0AAV1H2R5</accession>